<dbReference type="Gene3D" id="3.30.559.10">
    <property type="entry name" value="Chloramphenicol acetyltransferase-like domain"/>
    <property type="match status" value="1"/>
</dbReference>
<protein>
    <submittedName>
        <fullName evidence="2">Condensation domain-containing protein</fullName>
    </submittedName>
</protein>
<dbReference type="PANTHER" id="PTHR45527">
    <property type="entry name" value="NONRIBOSOMAL PEPTIDE SYNTHETASE"/>
    <property type="match status" value="1"/>
</dbReference>
<sequence>MAWPRQRTEWLPLTLGQLDFWQEYRAHRGKAVSTVAHLTRLHGDLDHAALSAAIRDCIAESDVMCLRFRERDGIPEQMIDPALAPVLREMDLRGETDPDSRARSMMQEDLDRPLDLLTGPLAAQWLVRTDDNDWMWYCRGHHIFLDGYSMALIERRVARLYAHHATGDDPGDPFLPFPDYLREESEYRASDRHASNGAFWQDRIAAAPRLAVLDKGSEDYPQTQRCAATDLHHLSAPLRTAGERFGMGWPDALTLLTGLWLWGHPESDQGRACTDRVVWLPFQSRMGSVGSRIPAMAVNILPFRVAADPTHDLTETLRNMARDLRKHRRHGRYRIEQITLDQGIPAGRRYFFSPLINVMPFDPPRLPGADIGQEVLAAGPGDGFNIGFAADSCGDGLTLYLEADPRLTPDALFRHHADGLPRFLQQCLCDDDGAASLQELLRLSPA</sequence>
<dbReference type="InterPro" id="IPR001242">
    <property type="entry name" value="Condensation_dom"/>
</dbReference>
<proteinExistence type="predicted"/>
<dbReference type="RefSeq" id="WP_260277159.1">
    <property type="nucleotide sequence ID" value="NZ_JANAVZ010000005.1"/>
</dbReference>
<feature type="domain" description="Condensation" evidence="1">
    <location>
        <begin position="12"/>
        <end position="357"/>
    </location>
</feature>
<dbReference type="SUPFAM" id="SSF52777">
    <property type="entry name" value="CoA-dependent acyltransferases"/>
    <property type="match status" value="2"/>
</dbReference>
<gene>
    <name evidence="2" type="ORF">MU516_10380</name>
</gene>
<evidence type="ECO:0000259" key="1">
    <source>
        <dbReference type="Pfam" id="PF00668"/>
    </source>
</evidence>
<reference evidence="2 3" key="1">
    <citation type="submission" date="2022-04" db="EMBL/GenBank/DDBJ databases">
        <title>Paracoccus sp. YLB-12 draft genome sequence.</title>
        <authorList>
            <person name="Yu L."/>
        </authorList>
    </citation>
    <scope>NUCLEOTIDE SEQUENCE [LARGE SCALE GENOMIC DNA]</scope>
    <source>
        <strain evidence="2 3">YLB-12</strain>
    </source>
</reference>
<dbReference type="Pfam" id="PF00668">
    <property type="entry name" value="Condensation"/>
    <property type="match status" value="1"/>
</dbReference>
<dbReference type="PANTHER" id="PTHR45527:SF1">
    <property type="entry name" value="FATTY ACID SYNTHASE"/>
    <property type="match status" value="1"/>
</dbReference>
<accession>A0ABT2K9R7</accession>
<evidence type="ECO:0000313" key="3">
    <source>
        <dbReference type="Proteomes" id="UP001320702"/>
    </source>
</evidence>
<comment type="caution">
    <text evidence="2">The sequence shown here is derived from an EMBL/GenBank/DDBJ whole genome shotgun (WGS) entry which is preliminary data.</text>
</comment>
<keyword evidence="3" id="KW-1185">Reference proteome</keyword>
<dbReference type="Gene3D" id="3.30.559.30">
    <property type="entry name" value="Nonribosomal peptide synthetase, condensation domain"/>
    <property type="match status" value="1"/>
</dbReference>
<dbReference type="EMBL" id="JANAVZ010000005">
    <property type="protein sequence ID" value="MCT4333272.1"/>
    <property type="molecule type" value="Genomic_DNA"/>
</dbReference>
<name>A0ABT2K9R7_9RHOB</name>
<organism evidence="2 3">
    <name type="scientific">Paracoccus maritimus</name>
    <dbReference type="NCBI Taxonomy" id="2933292"/>
    <lineage>
        <taxon>Bacteria</taxon>
        <taxon>Pseudomonadati</taxon>
        <taxon>Pseudomonadota</taxon>
        <taxon>Alphaproteobacteria</taxon>
        <taxon>Rhodobacterales</taxon>
        <taxon>Paracoccaceae</taxon>
        <taxon>Paracoccus</taxon>
    </lineage>
</organism>
<dbReference type="Proteomes" id="UP001320702">
    <property type="component" value="Unassembled WGS sequence"/>
</dbReference>
<evidence type="ECO:0000313" key="2">
    <source>
        <dbReference type="EMBL" id="MCT4333272.1"/>
    </source>
</evidence>
<dbReference type="InterPro" id="IPR023213">
    <property type="entry name" value="CAT-like_dom_sf"/>
</dbReference>